<accession>A0A5C5VH10</accession>
<evidence type="ECO:0008006" key="3">
    <source>
        <dbReference type="Google" id="ProtNLM"/>
    </source>
</evidence>
<name>A0A5C5VH10_9BACT</name>
<gene>
    <name evidence="1" type="ORF">KOR34_22040</name>
</gene>
<dbReference type="OrthoDB" id="9795766at2"/>
<dbReference type="RefSeq" id="WP_146564600.1">
    <property type="nucleotide sequence ID" value="NZ_SIHJ01000001.1"/>
</dbReference>
<dbReference type="InterPro" id="IPR037914">
    <property type="entry name" value="SpoVT-AbrB_sf"/>
</dbReference>
<organism evidence="1 2">
    <name type="scientific">Posidoniimonas corsicana</name>
    <dbReference type="NCBI Taxonomy" id="1938618"/>
    <lineage>
        <taxon>Bacteria</taxon>
        <taxon>Pseudomonadati</taxon>
        <taxon>Planctomycetota</taxon>
        <taxon>Planctomycetia</taxon>
        <taxon>Pirellulales</taxon>
        <taxon>Lacipirellulaceae</taxon>
        <taxon>Posidoniimonas</taxon>
    </lineage>
</organism>
<dbReference type="EMBL" id="SIHJ01000001">
    <property type="protein sequence ID" value="TWT37257.1"/>
    <property type="molecule type" value="Genomic_DNA"/>
</dbReference>
<dbReference type="Proteomes" id="UP000316714">
    <property type="component" value="Unassembled WGS sequence"/>
</dbReference>
<keyword evidence="2" id="KW-1185">Reference proteome</keyword>
<proteinExistence type="predicted"/>
<evidence type="ECO:0000313" key="2">
    <source>
        <dbReference type="Proteomes" id="UP000316714"/>
    </source>
</evidence>
<protein>
    <recommendedName>
        <fullName evidence="3">SpoVT-AbrB domain-containing protein</fullName>
    </recommendedName>
</protein>
<dbReference type="AlphaFoldDB" id="A0A5C5VH10"/>
<evidence type="ECO:0000313" key="1">
    <source>
        <dbReference type="EMBL" id="TWT37257.1"/>
    </source>
</evidence>
<comment type="caution">
    <text evidence="1">The sequence shown here is derived from an EMBL/GenBank/DDBJ whole genome shotgun (WGS) entry which is preliminary data.</text>
</comment>
<sequence>MTTLRFTTIGDGLGLVLPPEVLERLQAFDGAEVQLIDTPNGALIQRVDADTAEQIEVAKEVMERRRDALRRLAE</sequence>
<reference evidence="1 2" key="1">
    <citation type="submission" date="2019-02" db="EMBL/GenBank/DDBJ databases">
        <title>Deep-cultivation of Planctomycetes and their phenomic and genomic characterization uncovers novel biology.</title>
        <authorList>
            <person name="Wiegand S."/>
            <person name="Jogler M."/>
            <person name="Boedeker C."/>
            <person name="Pinto D."/>
            <person name="Vollmers J."/>
            <person name="Rivas-Marin E."/>
            <person name="Kohn T."/>
            <person name="Peeters S.H."/>
            <person name="Heuer A."/>
            <person name="Rast P."/>
            <person name="Oberbeckmann S."/>
            <person name="Bunk B."/>
            <person name="Jeske O."/>
            <person name="Meyerdierks A."/>
            <person name="Storesund J.E."/>
            <person name="Kallscheuer N."/>
            <person name="Luecker S."/>
            <person name="Lage O.M."/>
            <person name="Pohl T."/>
            <person name="Merkel B.J."/>
            <person name="Hornburger P."/>
            <person name="Mueller R.-W."/>
            <person name="Bruemmer F."/>
            <person name="Labrenz M."/>
            <person name="Spormann A.M."/>
            <person name="Op Den Camp H."/>
            <person name="Overmann J."/>
            <person name="Amann R."/>
            <person name="Jetten M.S.M."/>
            <person name="Mascher T."/>
            <person name="Medema M.H."/>
            <person name="Devos D.P."/>
            <person name="Kaster A.-K."/>
            <person name="Ovreas L."/>
            <person name="Rohde M."/>
            <person name="Galperin M.Y."/>
            <person name="Jogler C."/>
        </authorList>
    </citation>
    <scope>NUCLEOTIDE SEQUENCE [LARGE SCALE GENOMIC DNA]</scope>
    <source>
        <strain evidence="1 2">KOR34</strain>
    </source>
</reference>
<dbReference type="SUPFAM" id="SSF89447">
    <property type="entry name" value="AbrB/MazE/MraZ-like"/>
    <property type="match status" value="1"/>
</dbReference>